<dbReference type="InterPro" id="IPR011711">
    <property type="entry name" value="GntR_C"/>
</dbReference>
<keyword evidence="7" id="KW-1185">Reference proteome</keyword>
<dbReference type="Pfam" id="PF00392">
    <property type="entry name" value="GntR"/>
    <property type="match status" value="1"/>
</dbReference>
<dbReference type="InterPro" id="IPR008920">
    <property type="entry name" value="TF_FadR/GntR_C"/>
</dbReference>
<comment type="caution">
    <text evidence="6">The sequence shown here is derived from an EMBL/GenBank/DDBJ whole genome shotgun (WGS) entry which is preliminary data.</text>
</comment>
<feature type="compositionally biased region" description="Gly residues" evidence="4">
    <location>
        <begin position="272"/>
        <end position="282"/>
    </location>
</feature>
<gene>
    <name evidence="6" type="ORF">GCM10009107_49460</name>
</gene>
<evidence type="ECO:0000313" key="6">
    <source>
        <dbReference type="EMBL" id="GAA0763773.1"/>
    </source>
</evidence>
<organism evidence="6 7">
    <name type="scientific">Ideonella azotifigens</name>
    <dbReference type="NCBI Taxonomy" id="513160"/>
    <lineage>
        <taxon>Bacteria</taxon>
        <taxon>Pseudomonadati</taxon>
        <taxon>Pseudomonadota</taxon>
        <taxon>Betaproteobacteria</taxon>
        <taxon>Burkholderiales</taxon>
        <taxon>Sphaerotilaceae</taxon>
        <taxon>Ideonella</taxon>
    </lineage>
</organism>
<feature type="domain" description="HTH gntR-type" evidence="5">
    <location>
        <begin position="41"/>
        <end position="108"/>
    </location>
</feature>
<evidence type="ECO:0000256" key="3">
    <source>
        <dbReference type="ARBA" id="ARBA00023163"/>
    </source>
</evidence>
<dbReference type="SUPFAM" id="SSF46785">
    <property type="entry name" value="Winged helix' DNA-binding domain"/>
    <property type="match status" value="1"/>
</dbReference>
<dbReference type="PROSITE" id="PS50949">
    <property type="entry name" value="HTH_GNTR"/>
    <property type="match status" value="1"/>
</dbReference>
<accession>A0ABN1KEH9</accession>
<dbReference type="SUPFAM" id="SSF48008">
    <property type="entry name" value="GntR ligand-binding domain-like"/>
    <property type="match status" value="1"/>
</dbReference>
<dbReference type="PANTHER" id="PTHR43537:SF53">
    <property type="entry name" value="HTH-TYPE TRANSCRIPTIONAL REPRESSOR NANR"/>
    <property type="match status" value="1"/>
</dbReference>
<dbReference type="SMART" id="SM00895">
    <property type="entry name" value="FCD"/>
    <property type="match status" value="1"/>
</dbReference>
<dbReference type="Gene3D" id="1.10.10.10">
    <property type="entry name" value="Winged helix-like DNA-binding domain superfamily/Winged helix DNA-binding domain"/>
    <property type="match status" value="1"/>
</dbReference>
<keyword evidence="3" id="KW-0804">Transcription</keyword>
<dbReference type="Pfam" id="PF07729">
    <property type="entry name" value="FCD"/>
    <property type="match status" value="1"/>
</dbReference>
<name>A0ABN1KEH9_9BURK</name>
<dbReference type="InterPro" id="IPR036388">
    <property type="entry name" value="WH-like_DNA-bd_sf"/>
</dbReference>
<protein>
    <submittedName>
        <fullName evidence="6">GntR family transcriptional regulator</fullName>
    </submittedName>
</protein>
<dbReference type="Gene3D" id="1.20.120.530">
    <property type="entry name" value="GntR ligand-binding domain-like"/>
    <property type="match status" value="1"/>
</dbReference>
<dbReference type="SMART" id="SM00345">
    <property type="entry name" value="HTH_GNTR"/>
    <property type="match status" value="1"/>
</dbReference>
<dbReference type="InterPro" id="IPR036390">
    <property type="entry name" value="WH_DNA-bd_sf"/>
</dbReference>
<dbReference type="CDD" id="cd07377">
    <property type="entry name" value="WHTH_GntR"/>
    <property type="match status" value="1"/>
</dbReference>
<sequence>MRATSQALRRALVIEDNAEMPTHVAHGATRRRQAGKAEAADTATQRVYQGIYQAIIEHRLAPGARLREEELAESFSVSRTVVRQALQRLAADQIIVLQHNRGAQVPHPDLAHAAHVFDARRVVECDIARRLAGKLSAAQVSELNGLVQAEAAAHVRGDAAAAIRLSGRFHQALAELVGNPVFIDLIDELLPTTSLLIALYQRGDRPGCVTHRHQELIAALTVGTPAQAAAEMRRHLTELEKSLVGGQGGTALRDVFAPYREASNTSAPAGEGMAGAAGSTGT</sequence>
<keyword evidence="1" id="KW-0805">Transcription regulation</keyword>
<dbReference type="PANTHER" id="PTHR43537">
    <property type="entry name" value="TRANSCRIPTIONAL REGULATOR, GNTR FAMILY"/>
    <property type="match status" value="1"/>
</dbReference>
<keyword evidence="2" id="KW-0238">DNA-binding</keyword>
<dbReference type="Proteomes" id="UP001500279">
    <property type="component" value="Unassembled WGS sequence"/>
</dbReference>
<evidence type="ECO:0000256" key="2">
    <source>
        <dbReference type="ARBA" id="ARBA00023125"/>
    </source>
</evidence>
<dbReference type="InterPro" id="IPR000524">
    <property type="entry name" value="Tscrpt_reg_HTH_GntR"/>
</dbReference>
<proteinExistence type="predicted"/>
<evidence type="ECO:0000313" key="7">
    <source>
        <dbReference type="Proteomes" id="UP001500279"/>
    </source>
</evidence>
<feature type="region of interest" description="Disordered" evidence="4">
    <location>
        <begin position="263"/>
        <end position="282"/>
    </location>
</feature>
<evidence type="ECO:0000256" key="1">
    <source>
        <dbReference type="ARBA" id="ARBA00023015"/>
    </source>
</evidence>
<reference evidence="6 7" key="1">
    <citation type="journal article" date="2019" name="Int. J. Syst. Evol. Microbiol.">
        <title>The Global Catalogue of Microorganisms (GCM) 10K type strain sequencing project: providing services to taxonomists for standard genome sequencing and annotation.</title>
        <authorList>
            <consortium name="The Broad Institute Genomics Platform"/>
            <consortium name="The Broad Institute Genome Sequencing Center for Infectious Disease"/>
            <person name="Wu L."/>
            <person name="Ma J."/>
        </authorList>
    </citation>
    <scope>NUCLEOTIDE SEQUENCE [LARGE SCALE GENOMIC DNA]</scope>
    <source>
        <strain evidence="6 7">JCM 15503</strain>
    </source>
</reference>
<dbReference type="EMBL" id="BAAAEW010000037">
    <property type="protein sequence ID" value="GAA0763773.1"/>
    <property type="molecule type" value="Genomic_DNA"/>
</dbReference>
<dbReference type="PRINTS" id="PR00035">
    <property type="entry name" value="HTHGNTR"/>
</dbReference>
<evidence type="ECO:0000259" key="5">
    <source>
        <dbReference type="PROSITE" id="PS50949"/>
    </source>
</evidence>
<evidence type="ECO:0000256" key="4">
    <source>
        <dbReference type="SAM" id="MobiDB-lite"/>
    </source>
</evidence>